<keyword evidence="7" id="KW-1185">Reference proteome</keyword>
<dbReference type="Gene3D" id="2.160.20.10">
    <property type="entry name" value="Single-stranded right-handed beta-helix, Pectin lyase-like"/>
    <property type="match status" value="1"/>
</dbReference>
<dbReference type="Proteomes" id="UP000530928">
    <property type="component" value="Unassembled WGS sequence"/>
</dbReference>
<dbReference type="Gene3D" id="2.60.120.260">
    <property type="entry name" value="Galactose-binding domain-like"/>
    <property type="match status" value="3"/>
</dbReference>
<dbReference type="Pfam" id="PF22633">
    <property type="entry name" value="F5_F8_type_C_2"/>
    <property type="match status" value="3"/>
</dbReference>
<comment type="caution">
    <text evidence="6">The sequence shown here is derived from an EMBL/GenBank/DDBJ whole genome shotgun (WGS) entry which is preliminary data.</text>
</comment>
<reference evidence="6 7" key="1">
    <citation type="submission" date="2020-07" db="EMBL/GenBank/DDBJ databases">
        <title>Genomic Encyclopedia of Type Strains, Phase IV (KMG-IV): sequencing the most valuable type-strain genomes for metagenomic binning, comparative biology and taxonomic classification.</title>
        <authorList>
            <person name="Goeker M."/>
        </authorList>
    </citation>
    <scope>NUCLEOTIDE SEQUENCE [LARGE SCALE GENOMIC DNA]</scope>
    <source>
        <strain evidence="6 7">DSM 45533</strain>
    </source>
</reference>
<dbReference type="SMART" id="SM00710">
    <property type="entry name" value="PbH1"/>
    <property type="match status" value="6"/>
</dbReference>
<feature type="domain" description="F5/8 type C" evidence="5">
    <location>
        <begin position="171"/>
        <end position="306"/>
    </location>
</feature>
<dbReference type="InterPro" id="IPR012334">
    <property type="entry name" value="Pectin_lyas_fold"/>
</dbReference>
<dbReference type="InterPro" id="IPR033801">
    <property type="entry name" value="CBM6-CBM35-CBM36-like_1"/>
</dbReference>
<keyword evidence="1" id="KW-0326">Glycosidase</keyword>
<dbReference type="InterPro" id="IPR003961">
    <property type="entry name" value="FN3_dom"/>
</dbReference>
<dbReference type="GO" id="GO:0016798">
    <property type="term" value="F:hydrolase activity, acting on glycosyl bonds"/>
    <property type="evidence" value="ECO:0007669"/>
    <property type="project" value="UniProtKB-KW"/>
</dbReference>
<dbReference type="InterPro" id="IPR011050">
    <property type="entry name" value="Pectin_lyase_fold/virulence"/>
</dbReference>
<evidence type="ECO:0000259" key="5">
    <source>
        <dbReference type="PROSITE" id="PS50022"/>
    </source>
</evidence>
<feature type="compositionally biased region" description="Polar residues" evidence="3">
    <location>
        <begin position="386"/>
        <end position="409"/>
    </location>
</feature>
<feature type="chain" id="PRO_5030507882" description="F5/8 type C domain-containing protein" evidence="4">
    <location>
        <begin position="32"/>
        <end position="1420"/>
    </location>
</feature>
<dbReference type="Gene3D" id="2.60.40.10">
    <property type="entry name" value="Immunoglobulins"/>
    <property type="match status" value="4"/>
</dbReference>
<feature type="domain" description="F5/8 type C" evidence="5">
    <location>
        <begin position="488"/>
        <end position="634"/>
    </location>
</feature>
<dbReference type="SMART" id="SM00231">
    <property type="entry name" value="FA58C"/>
    <property type="match status" value="2"/>
</dbReference>
<dbReference type="SUPFAM" id="SSF51126">
    <property type="entry name" value="Pectin lyase-like"/>
    <property type="match status" value="1"/>
</dbReference>
<keyword evidence="1" id="KW-0378">Hydrolase</keyword>
<evidence type="ECO:0000256" key="2">
    <source>
        <dbReference type="ARBA" id="ARBA00023326"/>
    </source>
</evidence>
<feature type="region of interest" description="Disordered" evidence="3">
    <location>
        <begin position="385"/>
        <end position="409"/>
    </location>
</feature>
<dbReference type="PROSITE" id="PS50022">
    <property type="entry name" value="FA58C_3"/>
    <property type="match status" value="3"/>
</dbReference>
<accession>A0A7W0CKJ6</accession>
<dbReference type="SUPFAM" id="SSF49785">
    <property type="entry name" value="Galactose-binding domain-like"/>
    <property type="match status" value="3"/>
</dbReference>
<keyword evidence="4" id="KW-0732">Signal</keyword>
<evidence type="ECO:0000256" key="3">
    <source>
        <dbReference type="SAM" id="MobiDB-lite"/>
    </source>
</evidence>
<dbReference type="InterPro" id="IPR036116">
    <property type="entry name" value="FN3_sf"/>
</dbReference>
<evidence type="ECO:0000256" key="4">
    <source>
        <dbReference type="SAM" id="SignalP"/>
    </source>
</evidence>
<dbReference type="InterPro" id="IPR008979">
    <property type="entry name" value="Galactose-bd-like_sf"/>
</dbReference>
<dbReference type="InterPro" id="IPR011635">
    <property type="entry name" value="CARDB"/>
</dbReference>
<dbReference type="GO" id="GO:0000272">
    <property type="term" value="P:polysaccharide catabolic process"/>
    <property type="evidence" value="ECO:0007669"/>
    <property type="project" value="UniProtKB-KW"/>
</dbReference>
<name>A0A7W0CKJ6_9ACTN</name>
<dbReference type="EMBL" id="JACDUR010000004">
    <property type="protein sequence ID" value="MBA2892902.1"/>
    <property type="molecule type" value="Genomic_DNA"/>
</dbReference>
<feature type="domain" description="F5/8 type C" evidence="5">
    <location>
        <begin position="25"/>
        <end position="170"/>
    </location>
</feature>
<dbReference type="InterPro" id="IPR013783">
    <property type="entry name" value="Ig-like_fold"/>
</dbReference>
<dbReference type="InterPro" id="IPR006626">
    <property type="entry name" value="PbH1"/>
</dbReference>
<dbReference type="SMART" id="SM00060">
    <property type="entry name" value="FN3"/>
    <property type="match status" value="2"/>
</dbReference>
<dbReference type="PANTHER" id="PTHR45713:SF6">
    <property type="entry name" value="F5_8 TYPE C DOMAIN-CONTAINING PROTEIN"/>
    <property type="match status" value="1"/>
</dbReference>
<gene>
    <name evidence="6" type="ORF">HNR30_004256</name>
</gene>
<dbReference type="Pfam" id="PF07705">
    <property type="entry name" value="CARDB"/>
    <property type="match status" value="1"/>
</dbReference>
<evidence type="ECO:0000313" key="6">
    <source>
        <dbReference type="EMBL" id="MBA2892902.1"/>
    </source>
</evidence>
<evidence type="ECO:0000313" key="7">
    <source>
        <dbReference type="Proteomes" id="UP000530928"/>
    </source>
</evidence>
<dbReference type="InterPro" id="IPR000421">
    <property type="entry name" value="FA58C"/>
</dbReference>
<dbReference type="RefSeq" id="WP_181611615.1">
    <property type="nucleotide sequence ID" value="NZ_BAABAM010000003.1"/>
</dbReference>
<protein>
    <recommendedName>
        <fullName evidence="5">F5/8 type C domain-containing protein</fullName>
    </recommendedName>
</protein>
<proteinExistence type="predicted"/>
<keyword evidence="2" id="KW-0624">Polysaccharide degradation</keyword>
<dbReference type="PANTHER" id="PTHR45713">
    <property type="entry name" value="FTP DOMAIN-CONTAINING PROTEIN"/>
    <property type="match status" value="1"/>
</dbReference>
<evidence type="ECO:0000256" key="1">
    <source>
        <dbReference type="ARBA" id="ARBA00023295"/>
    </source>
</evidence>
<dbReference type="CDD" id="cd14490">
    <property type="entry name" value="CBM6-CBM35-CBM36_like_1"/>
    <property type="match status" value="1"/>
</dbReference>
<dbReference type="Pfam" id="PF22816">
    <property type="entry name" value="CatAgl_D2"/>
    <property type="match status" value="1"/>
</dbReference>
<dbReference type="InterPro" id="IPR051941">
    <property type="entry name" value="BG_Antigen-Binding_Lectin"/>
</dbReference>
<sequence length="1420" mass="147854">MRQRPSILRLVAVMIATLMAAVGLPAAPAMAAGGPNLAAGKPVTTSSSTQGYTAGNVNDGNQATYWESANNAFPQWARVDLGTSTSIDQVVLKLPAGWESRTQTLTVQGSTDGTGFGAIVSSAAYTFSPGNGNTVTINFPATTTRYVRVNITANTGWQAGQLSEFEIYGTATSSGNLASGRAMSSSTTVNGFVAGNANDGNQATYWESANNAFPQWIQVDLGSAVSVNKVVLKLPSTWESRTQTLAVRGSTDGTTFTDLVASAGRAFTPTATITFNAAIVRYVRVHITANTGWPAGQLSELEVYGPDSGDTQAPTAPANLAYTQPASGQIRLTWTASTDNVGVTGYDVYANNALLTSVAGNVTTYTDNRPASETVSYYVKAKDAAGNQSPAGNTVTRQGDTGDTQAPTAPSNLAYTQPASGQIQLTWTASTDNVGVTGYDIYANGALRASVGGNVTTHTDNQPATATVTYHVKAKDAAGNVSAESNAVTRTGTGTGTNLASGKEVVESGHVHTFVAANAVDGDLNTYWEANSGAFPNTLTVKLGANANLTQVVLKLNPATAWGTRTQNIQILGRDQGATAYTSLKAAADYVFNPASGNSVTIPLTATVADVQLRISSNTGAPGGQIAEFQVFGSAAPNPDLVVTAASWTPASPVETDAITLSATVRNQGTAASAATNVNLYLGETKVGTANVGALAAGASTTVTAGIGPRDAGSYALTAKADEAGTVVEQDEGNNSFTASSALVVRQVDSSDLVPLVTWSPGNPSNGGTVTFSVALKNQGTVASAAGAHPITVTVLDDSGATVRTLTGSHNGAIAAGATTSPVTMGTWTAANGRFTVRAVVADDANELPVKRANNTVSQSLFVGRGANMPYDHYEAEDAATGGGAAVVGPSRDIGELDGEASGRKAVTLNQTGAFVEFTTKASTNTLVTRFSIPDAPGGGGINSTLNVYVNGAFHKAINLTSRHMWHYGPEAGPNESPGSGAPRHIYDEANVMLDGTFPAGTKIRLQKDAANSTTYAIDFIDTEQVAPIANPDPAKYVVPNGTSHQDVQAALDKARMESGWEGVYLPAGTYQISQKFNVYGKAIKLVGAGPWFSRFYAPTGQSNTDVGFDVAATAGGSSFTGFAVFGNYISRIDGPGKVFNLTGVSNLTLDNLWVEHQVVMVWGTNIQNVNVTNSRARNLFADAINFTNNSRNNTVRNVDSRTSGDDAFALFNAQDIAQGDNTGNVFENLSATLSWRAAGLAVYGGLDNVFRNIYIADTLTYSGITISSLDFGYPFRGFGTTPTRFENISIMRAGGHFWGAQTFPGIWLFSASKEFRGIRVTNVDIVDPTYHGIMFQTKYNGGQPENPMTDTVLTNISISGAKKSGDAFDAKSGFALWANELPEPGQGPAVGSVTFNNLTMTNNHTNIRNTTTTFTININ</sequence>
<keyword evidence="2" id="KW-0119">Carbohydrate metabolism</keyword>
<dbReference type="InterPro" id="IPR055149">
    <property type="entry name" value="Agl_cat_D2"/>
</dbReference>
<organism evidence="6 7">
    <name type="scientific">Nonomuraea soli</name>
    <dbReference type="NCBI Taxonomy" id="1032476"/>
    <lineage>
        <taxon>Bacteria</taxon>
        <taxon>Bacillati</taxon>
        <taxon>Actinomycetota</taxon>
        <taxon>Actinomycetes</taxon>
        <taxon>Streptosporangiales</taxon>
        <taxon>Streptosporangiaceae</taxon>
        <taxon>Nonomuraea</taxon>
    </lineage>
</organism>
<dbReference type="Pfam" id="PF22815">
    <property type="entry name" value="CatAgl_D1"/>
    <property type="match status" value="1"/>
</dbReference>
<dbReference type="SUPFAM" id="SSF49265">
    <property type="entry name" value="Fibronectin type III"/>
    <property type="match status" value="1"/>
</dbReference>
<feature type="signal peptide" evidence="4">
    <location>
        <begin position="1"/>
        <end position="31"/>
    </location>
</feature>